<proteinExistence type="inferred from homology"/>
<dbReference type="GO" id="GO:0032259">
    <property type="term" value="P:methylation"/>
    <property type="evidence" value="ECO:0007669"/>
    <property type="project" value="UniProtKB-KW"/>
</dbReference>
<dbReference type="InterPro" id="IPR016181">
    <property type="entry name" value="Acyl_CoA_acyltransferase"/>
</dbReference>
<evidence type="ECO:0000256" key="3">
    <source>
        <dbReference type="ARBA" id="ARBA00022679"/>
    </source>
</evidence>
<dbReference type="Gene3D" id="3.40.50.150">
    <property type="entry name" value="Vaccinia Virus protein VP39"/>
    <property type="match status" value="1"/>
</dbReference>
<keyword evidence="4" id="KW-0949">S-adenosyl-L-methionine</keyword>
<dbReference type="HOGENOM" id="CLU_011673_0_0_1"/>
<dbReference type="SUPFAM" id="SSF55729">
    <property type="entry name" value="Acyl-CoA N-acyltransferases (Nat)"/>
    <property type="match status" value="1"/>
</dbReference>
<feature type="region of interest" description="Disordered" evidence="5">
    <location>
        <begin position="224"/>
        <end position="249"/>
    </location>
</feature>
<dbReference type="InterPro" id="IPR051052">
    <property type="entry name" value="Diverse_substrate_MTase"/>
</dbReference>
<name>A0A093VAH0_TALMA</name>
<dbReference type="InterPro" id="IPR029063">
    <property type="entry name" value="SAM-dependent_MTases_sf"/>
</dbReference>
<sequence length="1013" mass="114193">MAQSIHHIAQTGFSDASSYDKHRPTYTTHETDLILNRTHCANRQDLKIVDLAAGTGLFTEALAVRPEGYEIIAVEPHDEMRKELEGKGLNGVSVVKGYAQELQIESGSVDGVFATQDRFATLDSLQEIRRILKPDGYFAMIWHVNDCHSSHPLTKTPRLSSTYGKTNSANTLIFSSATTSPSTTTIRHHNIRLLNAASTMMSHQIIARRTPRYCHTCLRRPIIPPRQPHLPRQPRPFTNQTQQSFNQSPPIRPQLPFLSQTQGRLPLALHLRQHFTRLISTSRTSRYKQGVYRGLKISITLYAILWMLHLIKTGLYQEEIEHKWPTPQEWSWRSRWALRSAIALQHPEEIGQLMTQWPNVYGYLKPLLERLEDPNIDGQGILEQDEGGILVDGVGKLGYDVSQKSEPWRRGYFQCLINSAKAAEHLDGFMTDLKHRIAAPQEYVHGPSNPDAKTLPGRTGIVMHEEDCTPSAPPPEVFYMKILTTKGFTARQKIDAALAYADWLNYKGLSSTAKDMYTWAMDIATSGLPYDASTVVDTKTGILKNNGKDVASENIMRVSTALGVHSVQSGDLATALSVFTSVLKARRNLPQPGASDVQKRSRPPQALDEYVEKIKNMFVPSVYPEAPSDGNEPPVRDASSPCLEAGLMTYIGEILYVSSSKETGLAWTRDAVDMTESVLLDLPSASSSGTNGNFNEEIRETRNRCSQCLKVGLNNWRTMVDNLVNEATRAEQAAIANIDKSWFGGSALKKAEEKALERKRWQAEKMIIDDRANLLLRLTNEYTLQLSRFVELGHKSSMPLRPYTPHDSLALATITATCNLTDPLARYCRHINRDEYQHQQTADHNNGDDDRQWKAHIKSLRKSFEFEMLLPGTVCWVVYVHDHNQSVDDANDEGIGGGEKVVGFAIWNRHGDSETAQKWRVEGSKVSTRIKSMMSYITMTLTYPFDTSINHTHMTNFQRRVRTAPSPLPSGQKLKLPRERWELEALYIAPDYQRRGCCERGRSGRVGLEFGFR</sequence>
<evidence type="ECO:0000256" key="2">
    <source>
        <dbReference type="ARBA" id="ARBA00022603"/>
    </source>
</evidence>
<dbReference type="PANTHER" id="PTHR44942:SF4">
    <property type="entry name" value="METHYLTRANSFERASE TYPE 11 DOMAIN-CONTAINING PROTEIN"/>
    <property type="match status" value="1"/>
</dbReference>
<evidence type="ECO:0000313" key="7">
    <source>
        <dbReference type="EMBL" id="KFX49512.1"/>
    </source>
</evidence>
<dbReference type="Pfam" id="PF08241">
    <property type="entry name" value="Methyltransf_11"/>
    <property type="match status" value="1"/>
</dbReference>
<accession>A0A093VAH0</accession>
<evidence type="ECO:0000256" key="1">
    <source>
        <dbReference type="ARBA" id="ARBA00008361"/>
    </source>
</evidence>
<protein>
    <submittedName>
        <fullName evidence="7">Putative methyltransferase C25B8.09</fullName>
    </submittedName>
</protein>
<dbReference type="AlphaFoldDB" id="A0A093VAH0"/>
<evidence type="ECO:0000259" key="6">
    <source>
        <dbReference type="Pfam" id="PF08241"/>
    </source>
</evidence>
<dbReference type="CDD" id="cd02440">
    <property type="entry name" value="AdoMet_MTases"/>
    <property type="match status" value="1"/>
</dbReference>
<dbReference type="InterPro" id="IPR013216">
    <property type="entry name" value="Methyltransf_11"/>
</dbReference>
<keyword evidence="3 7" id="KW-0808">Transferase</keyword>
<dbReference type="PANTHER" id="PTHR44942">
    <property type="entry name" value="METHYLTRANSF_11 DOMAIN-CONTAINING PROTEIN"/>
    <property type="match status" value="1"/>
</dbReference>
<dbReference type="eggNOG" id="KOG3010">
    <property type="taxonomic scope" value="Eukaryota"/>
</dbReference>
<evidence type="ECO:0000256" key="5">
    <source>
        <dbReference type="SAM" id="MobiDB-lite"/>
    </source>
</evidence>
<keyword evidence="2 7" id="KW-0489">Methyltransferase</keyword>
<feature type="compositionally biased region" description="Polar residues" evidence="5">
    <location>
        <begin position="237"/>
        <end position="249"/>
    </location>
</feature>
<dbReference type="GO" id="GO:0008757">
    <property type="term" value="F:S-adenosylmethionine-dependent methyltransferase activity"/>
    <property type="evidence" value="ECO:0007669"/>
    <property type="project" value="InterPro"/>
</dbReference>
<comment type="caution">
    <text evidence="7">The sequence shown here is derived from an EMBL/GenBank/DDBJ whole genome shotgun (WGS) entry which is preliminary data.</text>
</comment>
<feature type="compositionally biased region" description="Pro residues" evidence="5">
    <location>
        <begin position="224"/>
        <end position="234"/>
    </location>
</feature>
<dbReference type="EMBL" id="JPOX01000009">
    <property type="protein sequence ID" value="KFX49512.1"/>
    <property type="molecule type" value="Genomic_DNA"/>
</dbReference>
<dbReference type="SUPFAM" id="SSF53335">
    <property type="entry name" value="S-adenosyl-L-methionine-dependent methyltransferases"/>
    <property type="match status" value="1"/>
</dbReference>
<feature type="domain" description="Methyltransferase type 11" evidence="6">
    <location>
        <begin position="49"/>
        <end position="139"/>
    </location>
</feature>
<reference evidence="7" key="1">
    <citation type="journal article" date="2014" name="PLoS Genet.">
        <title>Signature Gene Expression Reveals Novel Clues to the Molecular Mechanisms of Dimorphic Transition in Penicillium marneffei.</title>
        <authorList>
            <person name="Yang E."/>
            <person name="Wang G."/>
            <person name="Cai J."/>
            <person name="Woo P.C."/>
            <person name="Lau S.K."/>
            <person name="Yuen K.-Y."/>
            <person name="Chow W.-N."/>
            <person name="Lin X."/>
        </authorList>
    </citation>
    <scope>NUCLEOTIDE SEQUENCE [LARGE SCALE GENOMIC DNA]</scope>
    <source>
        <strain evidence="7">PM1</strain>
    </source>
</reference>
<gene>
    <name evidence="7" type="ORF">GQ26_0091420</name>
</gene>
<comment type="similarity">
    <text evidence="1">Belongs to the methyltransferase superfamily.</text>
</comment>
<dbReference type="Gene3D" id="3.40.630.30">
    <property type="match status" value="1"/>
</dbReference>
<evidence type="ECO:0000256" key="4">
    <source>
        <dbReference type="ARBA" id="ARBA00022691"/>
    </source>
</evidence>
<organism evidence="7">
    <name type="scientific">Talaromyces marneffei PM1</name>
    <dbReference type="NCBI Taxonomy" id="1077442"/>
    <lineage>
        <taxon>Eukaryota</taxon>
        <taxon>Fungi</taxon>
        <taxon>Dikarya</taxon>
        <taxon>Ascomycota</taxon>
        <taxon>Pezizomycotina</taxon>
        <taxon>Eurotiomycetes</taxon>
        <taxon>Eurotiomycetidae</taxon>
        <taxon>Eurotiales</taxon>
        <taxon>Trichocomaceae</taxon>
        <taxon>Talaromyces</taxon>
        <taxon>Talaromyces sect. Talaromyces</taxon>
    </lineage>
</organism>